<reference evidence="2 3" key="1">
    <citation type="submission" date="2020-04" db="EMBL/GenBank/DDBJ databases">
        <authorList>
            <person name="Alioto T."/>
            <person name="Alioto T."/>
            <person name="Gomez Garrido J."/>
        </authorList>
    </citation>
    <scope>NUCLEOTIDE SEQUENCE [LARGE SCALE GENOMIC DNA]</scope>
</reference>
<keyword evidence="3" id="KW-1185">Reference proteome</keyword>
<accession>A0A8S1DY00</accession>
<feature type="compositionally biased region" description="Basic and acidic residues" evidence="1">
    <location>
        <begin position="42"/>
        <end position="56"/>
    </location>
</feature>
<evidence type="ECO:0000256" key="1">
    <source>
        <dbReference type="SAM" id="MobiDB-lite"/>
    </source>
</evidence>
<dbReference type="EMBL" id="CADEPI010000442">
    <property type="protein sequence ID" value="CAB3385952.1"/>
    <property type="molecule type" value="Genomic_DNA"/>
</dbReference>
<proteinExistence type="predicted"/>
<sequence>MSFLVKLQLIREWREHISRLMLAPHSKNYTCLRRSSPGTIQRGREEQVNEGRESAEQRVLPSHPAQQCTSPRPGTTCVHQPTRSTKMKQTTVLLVLGALAAAHAQTYYFPGALVPPPIPASRSIGGFPVARPIQFARAPEVQRTPHHSVVSAAEEESFLPEQYKNPFYKNPRIAQALAKESWKLNGEEMVYQREAEKIPRQKVFSILKQAGFI</sequence>
<dbReference type="AlphaFoldDB" id="A0A8S1DY00"/>
<organism evidence="2 3">
    <name type="scientific">Cloeon dipterum</name>
    <dbReference type="NCBI Taxonomy" id="197152"/>
    <lineage>
        <taxon>Eukaryota</taxon>
        <taxon>Metazoa</taxon>
        <taxon>Ecdysozoa</taxon>
        <taxon>Arthropoda</taxon>
        <taxon>Hexapoda</taxon>
        <taxon>Insecta</taxon>
        <taxon>Pterygota</taxon>
        <taxon>Palaeoptera</taxon>
        <taxon>Ephemeroptera</taxon>
        <taxon>Pisciforma</taxon>
        <taxon>Baetidae</taxon>
        <taxon>Cloeon</taxon>
    </lineage>
</organism>
<protein>
    <submittedName>
        <fullName evidence="2">Uncharacterized protein</fullName>
    </submittedName>
</protein>
<comment type="caution">
    <text evidence="2">The sequence shown here is derived from an EMBL/GenBank/DDBJ whole genome shotgun (WGS) entry which is preliminary data.</text>
</comment>
<gene>
    <name evidence="2" type="ORF">CLODIP_2_CD03924</name>
</gene>
<dbReference type="OrthoDB" id="7674957at2759"/>
<dbReference type="Proteomes" id="UP000494165">
    <property type="component" value="Unassembled WGS sequence"/>
</dbReference>
<name>A0A8S1DY00_9INSE</name>
<evidence type="ECO:0000313" key="3">
    <source>
        <dbReference type="Proteomes" id="UP000494165"/>
    </source>
</evidence>
<feature type="region of interest" description="Disordered" evidence="1">
    <location>
        <begin position="33"/>
        <end position="83"/>
    </location>
</feature>
<evidence type="ECO:0000313" key="2">
    <source>
        <dbReference type="EMBL" id="CAB3385952.1"/>
    </source>
</evidence>
<feature type="compositionally biased region" description="Polar residues" evidence="1">
    <location>
        <begin position="64"/>
        <end position="83"/>
    </location>
</feature>